<evidence type="ECO:0000313" key="3">
    <source>
        <dbReference type="Proteomes" id="UP000887013"/>
    </source>
</evidence>
<evidence type="ECO:0000313" key="2">
    <source>
        <dbReference type="EMBL" id="GFT39638.1"/>
    </source>
</evidence>
<feature type="compositionally biased region" description="Basic and acidic residues" evidence="1">
    <location>
        <begin position="48"/>
        <end position="62"/>
    </location>
</feature>
<keyword evidence="3" id="KW-1185">Reference proteome</keyword>
<organism evidence="2 3">
    <name type="scientific">Nephila pilipes</name>
    <name type="common">Giant wood spider</name>
    <name type="synonym">Nephila maculata</name>
    <dbReference type="NCBI Taxonomy" id="299642"/>
    <lineage>
        <taxon>Eukaryota</taxon>
        <taxon>Metazoa</taxon>
        <taxon>Ecdysozoa</taxon>
        <taxon>Arthropoda</taxon>
        <taxon>Chelicerata</taxon>
        <taxon>Arachnida</taxon>
        <taxon>Araneae</taxon>
        <taxon>Araneomorphae</taxon>
        <taxon>Entelegynae</taxon>
        <taxon>Araneoidea</taxon>
        <taxon>Nephilidae</taxon>
        <taxon>Nephila</taxon>
    </lineage>
</organism>
<reference evidence="2" key="1">
    <citation type="submission" date="2020-08" db="EMBL/GenBank/DDBJ databases">
        <title>Multicomponent nature underlies the extraordinary mechanical properties of spider dragline silk.</title>
        <authorList>
            <person name="Kono N."/>
            <person name="Nakamura H."/>
            <person name="Mori M."/>
            <person name="Yoshida Y."/>
            <person name="Ohtoshi R."/>
            <person name="Malay A.D."/>
            <person name="Moran D.A.P."/>
            <person name="Tomita M."/>
            <person name="Numata K."/>
            <person name="Arakawa K."/>
        </authorList>
    </citation>
    <scope>NUCLEOTIDE SEQUENCE</scope>
</reference>
<accession>A0A8X6NYZ7</accession>
<dbReference type="AlphaFoldDB" id="A0A8X6NYZ7"/>
<dbReference type="Proteomes" id="UP000887013">
    <property type="component" value="Unassembled WGS sequence"/>
</dbReference>
<sequence length="87" mass="9459">MTSSTNETNLAIFAGNLLVNSCLINDESLLRNVASNVRRCPDSSVRGNESERQREKTDEQQPHHFGTSSGYSGPFDGRIADSSGKLS</sequence>
<proteinExistence type="predicted"/>
<dbReference type="EMBL" id="BMAW01063307">
    <property type="protein sequence ID" value="GFT39638.1"/>
    <property type="molecule type" value="Genomic_DNA"/>
</dbReference>
<gene>
    <name evidence="2" type="ORF">NPIL_538951</name>
</gene>
<feature type="region of interest" description="Disordered" evidence="1">
    <location>
        <begin position="39"/>
        <end position="87"/>
    </location>
</feature>
<protein>
    <submittedName>
        <fullName evidence="2">Uncharacterized protein</fullName>
    </submittedName>
</protein>
<evidence type="ECO:0000256" key="1">
    <source>
        <dbReference type="SAM" id="MobiDB-lite"/>
    </source>
</evidence>
<name>A0A8X6NYZ7_NEPPI</name>
<comment type="caution">
    <text evidence="2">The sequence shown here is derived from an EMBL/GenBank/DDBJ whole genome shotgun (WGS) entry which is preliminary data.</text>
</comment>